<evidence type="ECO:0000313" key="1">
    <source>
        <dbReference type="EMBL" id="CEK62273.1"/>
    </source>
</evidence>
<name>A0A0B6Z172_9EUPU</name>
<gene>
    <name evidence="1" type="primary">ORF44718</name>
</gene>
<proteinExistence type="predicted"/>
<feature type="non-terminal residue" evidence="1">
    <location>
        <position position="1"/>
    </location>
</feature>
<dbReference type="AlphaFoldDB" id="A0A0B6Z172"/>
<feature type="non-terminal residue" evidence="1">
    <location>
        <position position="158"/>
    </location>
</feature>
<dbReference type="EMBL" id="HACG01015408">
    <property type="protein sequence ID" value="CEK62273.1"/>
    <property type="molecule type" value="Transcribed_RNA"/>
</dbReference>
<reference evidence="1" key="1">
    <citation type="submission" date="2014-12" db="EMBL/GenBank/DDBJ databases">
        <title>Insight into the proteome of Arion vulgaris.</title>
        <authorList>
            <person name="Aradska J."/>
            <person name="Bulat T."/>
            <person name="Smidak R."/>
            <person name="Sarate P."/>
            <person name="Gangsoo J."/>
            <person name="Sialana F."/>
            <person name="Bilban M."/>
            <person name="Lubec G."/>
        </authorList>
    </citation>
    <scope>NUCLEOTIDE SEQUENCE</scope>
    <source>
        <tissue evidence="1">Skin</tissue>
    </source>
</reference>
<sequence length="158" mass="16804">HLASILSPFNALPLHQTHTPILPAPLQHVHQQQHQSHLQQFPLQHQQNQSVFLASSSQTLSSDVNNTKSIIPYPTFLSSAGGTLDIGQLVSNSPTAFQSPVAAGVAISSGLQLPCIATAAMTTTTQFQLLPTSLSTGHVALVLTPQTIPAMNTYTTHQ</sequence>
<protein>
    <submittedName>
        <fullName evidence="1">Uncharacterized protein</fullName>
    </submittedName>
</protein>
<organism evidence="1">
    <name type="scientific">Arion vulgaris</name>
    <dbReference type="NCBI Taxonomy" id="1028688"/>
    <lineage>
        <taxon>Eukaryota</taxon>
        <taxon>Metazoa</taxon>
        <taxon>Spiralia</taxon>
        <taxon>Lophotrochozoa</taxon>
        <taxon>Mollusca</taxon>
        <taxon>Gastropoda</taxon>
        <taxon>Heterobranchia</taxon>
        <taxon>Euthyneura</taxon>
        <taxon>Panpulmonata</taxon>
        <taxon>Eupulmonata</taxon>
        <taxon>Stylommatophora</taxon>
        <taxon>Helicina</taxon>
        <taxon>Arionoidea</taxon>
        <taxon>Arionidae</taxon>
        <taxon>Arion</taxon>
    </lineage>
</organism>
<accession>A0A0B6Z172</accession>